<dbReference type="Gene3D" id="3.10.260.10">
    <property type="entry name" value="Transcription regulator HTH, APSES-type DNA-binding domain"/>
    <property type="match status" value="1"/>
</dbReference>
<dbReference type="GO" id="GO:0001228">
    <property type="term" value="F:DNA-binding transcription activator activity, RNA polymerase II-specific"/>
    <property type="evidence" value="ECO:0007669"/>
    <property type="project" value="UniProtKB-ARBA"/>
</dbReference>
<dbReference type="Pfam" id="PF00023">
    <property type="entry name" value="Ank"/>
    <property type="match status" value="1"/>
</dbReference>
<feature type="compositionally biased region" description="Low complexity" evidence="5">
    <location>
        <begin position="365"/>
        <end position="380"/>
    </location>
</feature>
<evidence type="ECO:0000256" key="3">
    <source>
        <dbReference type="PROSITE-ProRule" id="PRU00023"/>
    </source>
</evidence>
<feature type="region of interest" description="Disordered" evidence="5">
    <location>
        <begin position="294"/>
        <end position="491"/>
    </location>
</feature>
<dbReference type="PROSITE" id="PS51299">
    <property type="entry name" value="HTH_APSES"/>
    <property type="match status" value="1"/>
</dbReference>
<feature type="compositionally biased region" description="Low complexity" evidence="5">
    <location>
        <begin position="1"/>
        <end position="29"/>
    </location>
</feature>
<dbReference type="InterPro" id="IPR036770">
    <property type="entry name" value="Ankyrin_rpt-contain_sf"/>
</dbReference>
<dbReference type="GeneID" id="28986041"/>
<protein>
    <recommendedName>
        <fullName evidence="6">HTH APSES-type domain-containing protein</fullName>
    </recommendedName>
</protein>
<dbReference type="EMBL" id="KQ087216">
    <property type="protein sequence ID" value="KLT41576.1"/>
    <property type="molecule type" value="Genomic_DNA"/>
</dbReference>
<keyword evidence="2 3" id="KW-0040">ANK repeat</keyword>
<feature type="repeat" description="ANK" evidence="3">
    <location>
        <begin position="668"/>
        <end position="700"/>
    </location>
</feature>
<feature type="compositionally biased region" description="Low complexity" evidence="5">
    <location>
        <begin position="294"/>
        <end position="328"/>
    </location>
</feature>
<gene>
    <name evidence="7" type="ORF">CC85DRAFT_303136</name>
</gene>
<evidence type="ECO:0000313" key="7">
    <source>
        <dbReference type="EMBL" id="KLT41576.1"/>
    </source>
</evidence>
<dbReference type="SMART" id="SM00248">
    <property type="entry name" value="ANK"/>
    <property type="match status" value="2"/>
</dbReference>
<dbReference type="Gene3D" id="1.25.40.20">
    <property type="entry name" value="Ankyrin repeat-containing domain"/>
    <property type="match status" value="1"/>
</dbReference>
<evidence type="ECO:0000259" key="6">
    <source>
        <dbReference type="PROSITE" id="PS51299"/>
    </source>
</evidence>
<feature type="compositionally biased region" description="Low complexity" evidence="5">
    <location>
        <begin position="239"/>
        <end position="256"/>
    </location>
</feature>
<dbReference type="SUPFAM" id="SSF54616">
    <property type="entry name" value="DNA-binding domain of Mlu1-box binding protein MBP1"/>
    <property type="match status" value="1"/>
</dbReference>
<dbReference type="FunFam" id="3.10.260.10:FF:000001">
    <property type="entry name" value="APSES transcription factor (MbpA)"/>
    <property type="match status" value="1"/>
</dbReference>
<evidence type="ECO:0000256" key="2">
    <source>
        <dbReference type="ARBA" id="ARBA00023043"/>
    </source>
</evidence>
<keyword evidence="8" id="KW-1185">Reference proteome</keyword>
<dbReference type="Pfam" id="PF13606">
    <property type="entry name" value="Ank_3"/>
    <property type="match status" value="1"/>
</dbReference>
<evidence type="ECO:0000313" key="8">
    <source>
        <dbReference type="Proteomes" id="UP000053611"/>
    </source>
</evidence>
<evidence type="ECO:0000256" key="1">
    <source>
        <dbReference type="ARBA" id="ARBA00022737"/>
    </source>
</evidence>
<dbReference type="PANTHER" id="PTHR43828:SF3">
    <property type="entry name" value="CHROMO DOMAIN-CONTAINING PROTEIN"/>
    <property type="match status" value="1"/>
</dbReference>
<name>A0A0J0XKF5_9TREE</name>
<dbReference type="Pfam" id="PF04383">
    <property type="entry name" value="KilA-N"/>
    <property type="match status" value="1"/>
</dbReference>
<feature type="region of interest" description="Disordered" evidence="5">
    <location>
        <begin position="221"/>
        <end position="259"/>
    </location>
</feature>
<dbReference type="InterPro" id="IPR018004">
    <property type="entry name" value="KilA/APSES_HTH"/>
</dbReference>
<dbReference type="SMART" id="SM01252">
    <property type="entry name" value="KilA-N"/>
    <property type="match status" value="1"/>
</dbReference>
<dbReference type="GO" id="GO:0030907">
    <property type="term" value="C:MBF transcription complex"/>
    <property type="evidence" value="ECO:0007669"/>
    <property type="project" value="TreeGrafter"/>
</dbReference>
<dbReference type="Proteomes" id="UP000053611">
    <property type="component" value="Unassembled WGS sequence"/>
</dbReference>
<feature type="compositionally biased region" description="Pro residues" evidence="5">
    <location>
        <begin position="56"/>
        <end position="70"/>
    </location>
</feature>
<evidence type="ECO:0000256" key="4">
    <source>
        <dbReference type="SAM" id="Coils"/>
    </source>
</evidence>
<dbReference type="InterPro" id="IPR002110">
    <property type="entry name" value="Ankyrin_rpt"/>
</dbReference>
<dbReference type="SUPFAM" id="SSF48403">
    <property type="entry name" value="Ankyrin repeat"/>
    <property type="match status" value="1"/>
</dbReference>
<evidence type="ECO:0000256" key="5">
    <source>
        <dbReference type="SAM" id="MobiDB-lite"/>
    </source>
</evidence>
<dbReference type="InterPro" id="IPR003163">
    <property type="entry name" value="Tscrpt_reg_HTH_APSES-type"/>
</dbReference>
<feature type="compositionally biased region" description="Low complexity" evidence="5">
    <location>
        <begin position="46"/>
        <end position="55"/>
    </location>
</feature>
<feature type="coiled-coil region" evidence="4">
    <location>
        <begin position="767"/>
        <end position="815"/>
    </location>
</feature>
<sequence>MEAKPNIQQAGQQHGQGQNQQMSNSGPSGMSAPGLLPALSPEMSNRPYPQMQQIRPPMPPGGMHGPPPPQQYQSGGRGSRTHTPQNSQHNVFQAVMGPRPGEVPQGDIGGAGNVKVYASAYSQIPVYEAMIRNISVMRRMADSWVNATQILKVAGISKSVRTKMLEKQVQKQQHEKVQGGYGKYQGTWIPLDRGRALAEQVGVLQYLAPIFDFVPSPTGPPALPMRGNTPSKNAAAAQSSMMPPGSAGSGGRMMSPFHHTGNMPLPPQFAQQHMGPGGPEMMGAGGQQMLYHPQQGQHMQPGPMFFHPSQQQQPHPVMHQQQQHPGHPGQHHPHHPMHQMGYEQAPQPPQQQQMRLDAPIEMQHRQQPPQQHQHQQQQQQAPPPPQLQPPATINGHGGAGPMQGLPPPPSDMYVDPYGQPQPISAAPRPVAVGEPPNKRPRTGDAEPSAGKEGSASNDEEEDDDELREKPPLPSNFRLSSKPFKPRLSAESHRRRQQLLSLFQTNNADVRQVFELAADATPDWDIDMVIDEQGHTALHWACSLGRMGVIKQLIELGADIHRGNYAGETPLIRSVLTTNLADAGTFGELLTEHLGESVRTLDHAYCSVIHHIAFSSGLKGRQPAARGYMAEVLGHVAREQAKDKEKRQNGESNTEGISLKLLVDLQDVRGDTALNVAARMGSKPLVNLLLDAGADKTKANKLGLRPCDFGVEVDALTVAPADAAVGQLKSEIKRPEKRSQDVLKNISGLFESLNRAHGTDMETAVVALNEVEKNVRTATRTLAERRQQVEAARQKLTKLEQQAERATNAKRALEAPDADWTGRTVLEGETAPPPAFGIGLPLLPGAGPKADSEDMVDDLPLPVKGEAGALVTLRRIAAWEERAAKLLEERAAELEGDGADRAIKYRKVIALCAKVSVDQVDDMLDGLTTAVESDGRAIDLSRISGLVNRLRRAPIA</sequence>
<feature type="compositionally biased region" description="Polar residues" evidence="5">
    <location>
        <begin position="228"/>
        <end position="238"/>
    </location>
</feature>
<feature type="region of interest" description="Disordered" evidence="5">
    <location>
        <begin position="1"/>
        <end position="85"/>
    </location>
</feature>
<dbReference type="InterPro" id="IPR051642">
    <property type="entry name" value="SWI6-like"/>
</dbReference>
<dbReference type="PANTHER" id="PTHR43828">
    <property type="entry name" value="ASPARAGINASE"/>
    <property type="match status" value="1"/>
</dbReference>
<dbReference type="InterPro" id="IPR036887">
    <property type="entry name" value="HTH_APSES_sf"/>
</dbReference>
<reference evidence="7 8" key="1">
    <citation type="submission" date="2015-03" db="EMBL/GenBank/DDBJ databases">
        <title>Genomics and transcriptomics of the oil-accumulating basidiomycete yeast T. oleaginosus allow insights into substrate utilization and the diverse evolutionary trajectories of mating systems in fungi.</title>
        <authorList>
            <consortium name="DOE Joint Genome Institute"/>
            <person name="Kourist R."/>
            <person name="Kracht O."/>
            <person name="Bracharz F."/>
            <person name="Lipzen A."/>
            <person name="Nolan M."/>
            <person name="Ohm R."/>
            <person name="Grigoriev I."/>
            <person name="Sun S."/>
            <person name="Heitman J."/>
            <person name="Bruck T."/>
            <person name="Nowrousian M."/>
        </authorList>
    </citation>
    <scope>NUCLEOTIDE SEQUENCE [LARGE SCALE GENOMIC DNA]</scope>
    <source>
        <strain evidence="7 8">IBC0246</strain>
    </source>
</reference>
<organism evidence="7 8">
    <name type="scientific">Cutaneotrichosporon oleaginosum</name>
    <dbReference type="NCBI Taxonomy" id="879819"/>
    <lineage>
        <taxon>Eukaryota</taxon>
        <taxon>Fungi</taxon>
        <taxon>Dikarya</taxon>
        <taxon>Basidiomycota</taxon>
        <taxon>Agaricomycotina</taxon>
        <taxon>Tremellomycetes</taxon>
        <taxon>Trichosporonales</taxon>
        <taxon>Trichosporonaceae</taxon>
        <taxon>Cutaneotrichosporon</taxon>
    </lineage>
</organism>
<feature type="compositionally biased region" description="Low complexity" evidence="5">
    <location>
        <begin position="338"/>
        <end position="353"/>
    </location>
</feature>
<dbReference type="PROSITE" id="PS50088">
    <property type="entry name" value="ANK_REPEAT"/>
    <property type="match status" value="2"/>
</dbReference>
<accession>A0A0J0XKF5</accession>
<dbReference type="GO" id="GO:0033309">
    <property type="term" value="C:SBF transcription complex"/>
    <property type="evidence" value="ECO:0007669"/>
    <property type="project" value="TreeGrafter"/>
</dbReference>
<dbReference type="AlphaFoldDB" id="A0A0J0XKF5"/>
<keyword evidence="4" id="KW-0175">Coiled coil</keyword>
<dbReference type="STRING" id="879819.A0A0J0XKF5"/>
<feature type="repeat" description="ANK" evidence="3">
    <location>
        <begin position="532"/>
        <end position="564"/>
    </location>
</feature>
<dbReference type="OrthoDB" id="6718656at2759"/>
<proteinExistence type="predicted"/>
<keyword evidence="1" id="KW-0677">Repeat</keyword>
<dbReference type="GO" id="GO:0003677">
    <property type="term" value="F:DNA binding"/>
    <property type="evidence" value="ECO:0007669"/>
    <property type="project" value="InterPro"/>
</dbReference>
<dbReference type="PROSITE" id="PS50297">
    <property type="entry name" value="ANK_REP_REGION"/>
    <property type="match status" value="2"/>
</dbReference>
<feature type="domain" description="HTH APSES-type" evidence="6">
    <location>
        <begin position="116"/>
        <end position="222"/>
    </location>
</feature>